<evidence type="ECO:0000256" key="1">
    <source>
        <dbReference type="HAMAP-Rule" id="MF_00226"/>
    </source>
</evidence>
<dbReference type="InterPro" id="IPR036653">
    <property type="entry name" value="CinA-like_C"/>
</dbReference>
<comment type="caution">
    <text evidence="3">The sequence shown here is derived from an EMBL/GenBank/DDBJ whole genome shotgun (WGS) entry which is preliminary data.</text>
</comment>
<dbReference type="PIRSF" id="PIRSF006728">
    <property type="entry name" value="CinA"/>
    <property type="match status" value="1"/>
</dbReference>
<dbReference type="SUPFAM" id="SSF53218">
    <property type="entry name" value="Molybdenum cofactor biosynthesis proteins"/>
    <property type="match status" value="1"/>
</dbReference>
<dbReference type="InterPro" id="IPR008136">
    <property type="entry name" value="CinA_C"/>
</dbReference>
<dbReference type="PANTHER" id="PTHR13939:SF0">
    <property type="entry name" value="NMN AMIDOHYDROLASE-LIKE PROTEIN YFAY"/>
    <property type="match status" value="1"/>
</dbReference>
<dbReference type="Gene3D" id="3.30.70.2860">
    <property type="match status" value="1"/>
</dbReference>
<dbReference type="EMBL" id="QPIG01000003">
    <property type="protein sequence ID" value="RCU57153.1"/>
    <property type="molecule type" value="Genomic_DNA"/>
</dbReference>
<dbReference type="InterPro" id="IPR036425">
    <property type="entry name" value="MoaB/Mog-like_dom_sf"/>
</dbReference>
<organism evidence="3 4">
    <name type="scientific">Oceanihabitans sediminis</name>
    <dbReference type="NCBI Taxonomy" id="1812012"/>
    <lineage>
        <taxon>Bacteria</taxon>
        <taxon>Pseudomonadati</taxon>
        <taxon>Bacteroidota</taxon>
        <taxon>Flavobacteriia</taxon>
        <taxon>Flavobacteriales</taxon>
        <taxon>Flavobacteriaceae</taxon>
        <taxon>Oceanihabitans</taxon>
    </lineage>
</organism>
<keyword evidence="4" id="KW-1185">Reference proteome</keyword>
<dbReference type="AlphaFoldDB" id="A0A368P3X0"/>
<dbReference type="Pfam" id="PF18146">
    <property type="entry name" value="CinA_KH"/>
    <property type="match status" value="1"/>
</dbReference>
<comment type="similarity">
    <text evidence="1">Belongs to the CinA family.</text>
</comment>
<dbReference type="Gene3D" id="3.90.950.20">
    <property type="entry name" value="CinA-like"/>
    <property type="match status" value="1"/>
</dbReference>
<dbReference type="Pfam" id="PF00994">
    <property type="entry name" value="MoCF_biosynth"/>
    <property type="match status" value="1"/>
</dbReference>
<evidence type="ECO:0000313" key="3">
    <source>
        <dbReference type="EMBL" id="RCU57153.1"/>
    </source>
</evidence>
<dbReference type="InterPro" id="IPR008135">
    <property type="entry name" value="Competence-induced_CinA"/>
</dbReference>
<dbReference type="InterPro" id="IPR041424">
    <property type="entry name" value="CinA_KH"/>
</dbReference>
<dbReference type="OrthoDB" id="9801454at2"/>
<dbReference type="HAMAP" id="MF_00226_B">
    <property type="entry name" value="CinA_B"/>
    <property type="match status" value="1"/>
</dbReference>
<dbReference type="RefSeq" id="WP_072351245.1">
    <property type="nucleotide sequence ID" value="NZ_JAWWDI010000018.1"/>
</dbReference>
<dbReference type="NCBIfam" id="TIGR00199">
    <property type="entry name" value="PncC_domain"/>
    <property type="match status" value="1"/>
</dbReference>
<dbReference type="InterPro" id="IPR050101">
    <property type="entry name" value="CinA"/>
</dbReference>
<dbReference type="PANTHER" id="PTHR13939">
    <property type="entry name" value="NICOTINAMIDE-NUCLEOTIDE AMIDOHYDROLASE PNCC"/>
    <property type="match status" value="1"/>
</dbReference>
<gene>
    <name evidence="3" type="ORF">DU428_09415</name>
</gene>
<dbReference type="NCBIfam" id="TIGR00200">
    <property type="entry name" value="cinA_nterm"/>
    <property type="match status" value="1"/>
</dbReference>
<proteinExistence type="inferred from homology"/>
<feature type="domain" description="MoaB/Mog" evidence="2">
    <location>
        <begin position="4"/>
        <end position="172"/>
    </location>
</feature>
<name>A0A368P3X0_9FLAO</name>
<protein>
    <recommendedName>
        <fullName evidence="1">CinA-like protein</fullName>
    </recommendedName>
</protein>
<reference evidence="3 4" key="1">
    <citation type="submission" date="2018-07" db="EMBL/GenBank/DDBJ databases">
        <title>Oceanihabitans testaceum sp. nov., isolated from marine sediment.</title>
        <authorList>
            <person name="Li C.-M."/>
        </authorList>
    </citation>
    <scope>NUCLEOTIDE SEQUENCE [LARGE SCALE GENOMIC DNA]</scope>
    <source>
        <strain evidence="3 4">S9-10</strain>
    </source>
</reference>
<accession>A0A368P3X0</accession>
<dbReference type="CDD" id="cd00885">
    <property type="entry name" value="cinA"/>
    <property type="match status" value="1"/>
</dbReference>
<evidence type="ECO:0000313" key="4">
    <source>
        <dbReference type="Proteomes" id="UP000252249"/>
    </source>
</evidence>
<dbReference type="InterPro" id="IPR001453">
    <property type="entry name" value="MoaB/Mog_dom"/>
</dbReference>
<dbReference type="SUPFAM" id="SSF142433">
    <property type="entry name" value="CinA-like"/>
    <property type="match status" value="1"/>
</dbReference>
<dbReference type="NCBIfam" id="TIGR00177">
    <property type="entry name" value="molyb_syn"/>
    <property type="match status" value="1"/>
</dbReference>
<dbReference type="Proteomes" id="UP000252249">
    <property type="component" value="Unassembled WGS sequence"/>
</dbReference>
<dbReference type="SMART" id="SM00852">
    <property type="entry name" value="MoCF_biosynth"/>
    <property type="match status" value="1"/>
</dbReference>
<sequence>MQAEIITIGDEILIGQIVDTNSAFIAKQLNKIGVSVYQITSVQDEEEHILKSLKEAEENADIIILTGGLGPTKDDITKNTLAAYFQDTLVQDEAVLENIKFLWENYVQKPLSQLNIDQALIPSKAIALMNKVGSAPGMWMEKGNKTFISLPGVPFEMETLIQEEVLPRLQKKYKSPYILHRTLLTYGLGESSLAELIEDWEANLPKHIKLAYLPNLGKVRLRISAKGFHKEQIIKEVDEQIQLLLPLIKEYFTGFEDLEETIEALVAKQFIAQNKTLSAAESCTGGKIAERITEVPGASNYFKGSIVSYATEVKTSVLKVSEELIKKHSVVSAEVAEAMAVSALKLFETDYAIATTGNAGPTKGDSDAEVGTVYIAIARKGFVYSEKYMLGNHRVKVINKAVNKAFEMLQKEFLKNR</sequence>
<dbReference type="Pfam" id="PF02464">
    <property type="entry name" value="CinA"/>
    <property type="match status" value="1"/>
</dbReference>
<dbReference type="Gene3D" id="3.40.980.10">
    <property type="entry name" value="MoaB/Mog-like domain"/>
    <property type="match status" value="1"/>
</dbReference>
<dbReference type="NCBIfam" id="NF001813">
    <property type="entry name" value="PRK00549.1"/>
    <property type="match status" value="1"/>
</dbReference>
<evidence type="ECO:0000259" key="2">
    <source>
        <dbReference type="SMART" id="SM00852"/>
    </source>
</evidence>